<keyword evidence="3" id="KW-1185">Reference proteome</keyword>
<protein>
    <submittedName>
        <fullName evidence="2">Uncharacterized protein</fullName>
    </submittedName>
</protein>
<feature type="compositionally biased region" description="Basic and acidic residues" evidence="1">
    <location>
        <begin position="75"/>
        <end position="85"/>
    </location>
</feature>
<dbReference type="EMBL" id="HE576755">
    <property type="protein sequence ID" value="CCC69638.1"/>
    <property type="molecule type" value="Genomic_DNA"/>
</dbReference>
<name>G0VEU3_NAUCA</name>
<organism evidence="2 3">
    <name type="scientific">Naumovozyma castellii</name>
    <name type="common">Yeast</name>
    <name type="synonym">Saccharomyces castellii</name>
    <dbReference type="NCBI Taxonomy" id="27288"/>
    <lineage>
        <taxon>Eukaryota</taxon>
        <taxon>Fungi</taxon>
        <taxon>Dikarya</taxon>
        <taxon>Ascomycota</taxon>
        <taxon>Saccharomycotina</taxon>
        <taxon>Saccharomycetes</taxon>
        <taxon>Saccharomycetales</taxon>
        <taxon>Saccharomycetaceae</taxon>
        <taxon>Naumovozyma</taxon>
    </lineage>
</organism>
<reference evidence="2 3" key="1">
    <citation type="journal article" date="2011" name="Proc. Natl. Acad. Sci. U.S.A.">
        <title>Evolutionary erosion of yeast sex chromosomes by mating-type switching accidents.</title>
        <authorList>
            <person name="Gordon J.L."/>
            <person name="Armisen D."/>
            <person name="Proux-Wera E."/>
            <person name="Oheigeartaigh S.S."/>
            <person name="Byrne K.P."/>
            <person name="Wolfe K.H."/>
        </authorList>
    </citation>
    <scope>NUCLEOTIDE SEQUENCE [LARGE SCALE GENOMIC DNA]</scope>
    <source>
        <strain evidence="3">ATCC 76901 / BCRC 22586 / CBS 4309 / NBRC 1992 / NRRL Y-12630</strain>
    </source>
</reference>
<dbReference type="AlphaFoldDB" id="G0VEU3"/>
<feature type="region of interest" description="Disordered" evidence="1">
    <location>
        <begin position="22"/>
        <end position="127"/>
    </location>
</feature>
<evidence type="ECO:0000313" key="2">
    <source>
        <dbReference type="EMBL" id="CCC69638.1"/>
    </source>
</evidence>
<evidence type="ECO:0000256" key="1">
    <source>
        <dbReference type="SAM" id="MobiDB-lite"/>
    </source>
</evidence>
<dbReference type="KEGG" id="ncs:NCAS_0D00570"/>
<dbReference type="OMA" id="ICERVDM"/>
<feature type="compositionally biased region" description="Low complexity" evidence="1">
    <location>
        <begin position="173"/>
        <end position="196"/>
    </location>
</feature>
<dbReference type="InParanoid" id="G0VEU3"/>
<evidence type="ECO:0000313" key="3">
    <source>
        <dbReference type="Proteomes" id="UP000001640"/>
    </source>
</evidence>
<reference key="2">
    <citation type="submission" date="2011-08" db="EMBL/GenBank/DDBJ databases">
        <title>Genome sequence of Naumovozyma castellii.</title>
        <authorList>
            <person name="Gordon J.L."/>
            <person name="Armisen D."/>
            <person name="Proux-Wera E."/>
            <person name="OhEigeartaigh S.S."/>
            <person name="Byrne K.P."/>
            <person name="Wolfe K.H."/>
        </authorList>
    </citation>
    <scope>NUCLEOTIDE SEQUENCE</scope>
    <source>
        <strain>Type strain:CBS 4309</strain>
    </source>
</reference>
<dbReference type="OrthoDB" id="4058540at2759"/>
<proteinExistence type="predicted"/>
<gene>
    <name evidence="2" type="primary">NCAS0D00570</name>
    <name evidence="2" type="ordered locus">NCAS_0D00570</name>
</gene>
<sequence>MPDYLRTPDKHQEYAQSRFFTDLNEDEPPQPMKSPNLSEFNVSEPPISVSPLPPPAQEDPHQHNGYNDYSYLHGAKADKKKDTNPPHHQFVRRSSTNYADALNDKEKATATTLPHHPRHKSGSPEMNLQDLRHDHQMQNTEHTKHKCADMGDYILGKTTTPETQQVEDTDPVTGSQAATTATSTSAIPKTTPAAPTDVPQMQRRKSSFVYEDFKKDMYDRLKMFEKK</sequence>
<dbReference type="GeneID" id="96903247"/>
<feature type="region of interest" description="Disordered" evidence="1">
    <location>
        <begin position="160"/>
        <end position="203"/>
    </location>
</feature>
<dbReference type="HOGENOM" id="CLU_1397327_0_0_1"/>
<dbReference type="FunCoup" id="G0VEU3">
    <property type="interactions" value="111"/>
</dbReference>
<dbReference type="RefSeq" id="XP_003676002.1">
    <property type="nucleotide sequence ID" value="XM_003675954.1"/>
</dbReference>
<dbReference type="eggNOG" id="ENOG502SDB0">
    <property type="taxonomic scope" value="Eukaryota"/>
</dbReference>
<accession>G0VEU3</accession>
<dbReference type="Proteomes" id="UP000001640">
    <property type="component" value="Chromosome 4"/>
</dbReference>